<gene>
    <name evidence="4" type="ORF">L6637_11650</name>
    <name evidence="3" type="ORF">L6654_38580</name>
</gene>
<evidence type="ECO:0000256" key="1">
    <source>
        <dbReference type="SAM" id="MobiDB-lite"/>
    </source>
</evidence>
<dbReference type="CDD" id="cd00118">
    <property type="entry name" value="LysM"/>
    <property type="match status" value="1"/>
</dbReference>
<dbReference type="InterPro" id="IPR052196">
    <property type="entry name" value="Bact_Kbp"/>
</dbReference>
<evidence type="ECO:0000313" key="5">
    <source>
        <dbReference type="Proteomes" id="UP001139012"/>
    </source>
</evidence>
<dbReference type="InterPro" id="IPR036779">
    <property type="entry name" value="LysM_dom_sf"/>
</dbReference>
<sequence>MITASKAFIAFCLLAVGGTVLVIGPTELRHMLPGGTKTEMAAVAKPESKPESKPEVKIRPKVEPKAEAKVEPKVEAKTEPKTESKIEPKPQPKAEVPKLATVAPAPSASPATTEAPKAGALAETQKQIAALADVAPAKPQPPVADTGPRFDVARVDDHGEAAVIAGQAAPGAKVELLRDGQPLDSVVADASGQFVMTPPKLPAGNYELALRAKAPDGSVTQSSRTMPVTIAEAAPPPARVAVAAKPEAKPQEAKPDDKPEVVASLPAPRLASTPERSAARPRMMGPSRPKSMARVPATSAIVAAASPAEVLNTAPAEASGSRVISKGDSLWALSRLAYGDGARYAVIFNANREKIRNPNLIYPGQTVLVPQKAQ</sequence>
<dbReference type="Proteomes" id="UP001139054">
    <property type="component" value="Unassembled WGS sequence"/>
</dbReference>
<dbReference type="InterPro" id="IPR013783">
    <property type="entry name" value="Ig-like_fold"/>
</dbReference>
<feature type="region of interest" description="Disordered" evidence="1">
    <location>
        <begin position="237"/>
        <end position="291"/>
    </location>
</feature>
<dbReference type="Proteomes" id="UP001139012">
    <property type="component" value="Unassembled WGS sequence"/>
</dbReference>
<evidence type="ECO:0000313" key="4">
    <source>
        <dbReference type="EMBL" id="MCG2667611.1"/>
    </source>
</evidence>
<dbReference type="AlphaFoldDB" id="A0A9X1RI77"/>
<evidence type="ECO:0000313" key="6">
    <source>
        <dbReference type="Proteomes" id="UP001139054"/>
    </source>
</evidence>
<feature type="compositionally biased region" description="Basic and acidic residues" evidence="1">
    <location>
        <begin position="246"/>
        <end position="260"/>
    </location>
</feature>
<evidence type="ECO:0000313" key="3">
    <source>
        <dbReference type="EMBL" id="MCG2632516.1"/>
    </source>
</evidence>
<organism evidence="3 6">
    <name type="scientific">Bradyrhizobium zhengyangense</name>
    <dbReference type="NCBI Taxonomy" id="2911009"/>
    <lineage>
        <taxon>Bacteria</taxon>
        <taxon>Pseudomonadati</taxon>
        <taxon>Pseudomonadota</taxon>
        <taxon>Alphaproteobacteria</taxon>
        <taxon>Hyphomicrobiales</taxon>
        <taxon>Nitrobacteraceae</taxon>
        <taxon>Bradyrhizobium</taxon>
    </lineage>
</organism>
<dbReference type="PANTHER" id="PTHR34700">
    <property type="entry name" value="POTASSIUM BINDING PROTEIN KBP"/>
    <property type="match status" value="1"/>
</dbReference>
<proteinExistence type="predicted"/>
<keyword evidence="5" id="KW-1185">Reference proteome</keyword>
<dbReference type="EMBL" id="JAKLUA010000003">
    <property type="protein sequence ID" value="MCG2667611.1"/>
    <property type="molecule type" value="Genomic_DNA"/>
</dbReference>
<dbReference type="Gene3D" id="3.10.350.10">
    <property type="entry name" value="LysM domain"/>
    <property type="match status" value="1"/>
</dbReference>
<name>A0A9X1RI77_9BRAD</name>
<dbReference type="SMART" id="SM00257">
    <property type="entry name" value="LysM"/>
    <property type="match status" value="1"/>
</dbReference>
<dbReference type="PANTHER" id="PTHR34700:SF4">
    <property type="entry name" value="PHAGE-LIKE ELEMENT PBSX PROTEIN XKDP"/>
    <property type="match status" value="1"/>
</dbReference>
<reference evidence="3" key="1">
    <citation type="submission" date="2022-01" db="EMBL/GenBank/DDBJ databases">
        <title>Genome sequnece data of strain Bradyrhizobium sp. nov.</title>
        <authorList>
            <person name="Zhang J."/>
        </authorList>
    </citation>
    <scope>NUCLEOTIDE SEQUENCE</scope>
    <source>
        <strain evidence="4">WYCCWR 12774</strain>
        <strain evidence="3">WYCCWR 13023</strain>
    </source>
</reference>
<dbReference type="Pfam" id="PF01476">
    <property type="entry name" value="LysM"/>
    <property type="match status" value="1"/>
</dbReference>
<dbReference type="RefSeq" id="WP_237864327.1">
    <property type="nucleotide sequence ID" value="NZ_JAKLTY010000043.1"/>
</dbReference>
<feature type="region of interest" description="Disordered" evidence="1">
    <location>
        <begin position="39"/>
        <end position="120"/>
    </location>
</feature>
<dbReference type="InterPro" id="IPR018392">
    <property type="entry name" value="LysM"/>
</dbReference>
<accession>A0A9X1RI77</accession>
<protein>
    <submittedName>
        <fullName evidence="3">LysM peptidoglycan-binding domain-containing protein</fullName>
    </submittedName>
</protein>
<evidence type="ECO:0000259" key="2">
    <source>
        <dbReference type="PROSITE" id="PS51782"/>
    </source>
</evidence>
<feature type="compositionally biased region" description="Low complexity" evidence="1">
    <location>
        <begin position="100"/>
        <end position="118"/>
    </location>
</feature>
<feature type="domain" description="LysM" evidence="2">
    <location>
        <begin position="320"/>
        <end position="369"/>
    </location>
</feature>
<dbReference type="Gene3D" id="2.60.40.10">
    <property type="entry name" value="Immunoglobulins"/>
    <property type="match status" value="1"/>
</dbReference>
<comment type="caution">
    <text evidence="3">The sequence shown here is derived from an EMBL/GenBank/DDBJ whole genome shotgun (WGS) entry which is preliminary data.</text>
</comment>
<dbReference type="EMBL" id="JAKLTY010000043">
    <property type="protein sequence ID" value="MCG2632516.1"/>
    <property type="molecule type" value="Genomic_DNA"/>
</dbReference>
<dbReference type="PROSITE" id="PS51782">
    <property type="entry name" value="LYSM"/>
    <property type="match status" value="1"/>
</dbReference>
<feature type="compositionally biased region" description="Basic and acidic residues" evidence="1">
    <location>
        <begin position="46"/>
        <end position="96"/>
    </location>
</feature>